<evidence type="ECO:0000256" key="1">
    <source>
        <dbReference type="SAM" id="MobiDB-lite"/>
    </source>
</evidence>
<accession>A0A162ES20</accession>
<proteinExistence type="predicted"/>
<dbReference type="STRING" id="519424.AZF04_16590"/>
<evidence type="ECO:0000313" key="2">
    <source>
        <dbReference type="EMBL" id="KYG33576.1"/>
    </source>
</evidence>
<keyword evidence="3" id="KW-1185">Reference proteome</keyword>
<name>A0A162ES20_9BACI</name>
<organism evidence="2 3">
    <name type="scientific">Alkalihalobacillus trypoxylicola</name>
    <dbReference type="NCBI Taxonomy" id="519424"/>
    <lineage>
        <taxon>Bacteria</taxon>
        <taxon>Bacillati</taxon>
        <taxon>Bacillota</taxon>
        <taxon>Bacilli</taxon>
        <taxon>Bacillales</taxon>
        <taxon>Bacillaceae</taxon>
        <taxon>Alkalihalobacillus</taxon>
    </lineage>
</organism>
<gene>
    <name evidence="2" type="ORF">AZF04_16590</name>
</gene>
<reference evidence="2" key="1">
    <citation type="submission" date="2016-02" db="EMBL/GenBank/DDBJ databases">
        <title>Genome sequence of Bacillus trypoxylicola KCTC 13244(T).</title>
        <authorList>
            <person name="Jeong H."/>
            <person name="Park S.-H."/>
            <person name="Choi S.-K."/>
        </authorList>
    </citation>
    <scope>NUCLEOTIDE SEQUENCE [LARGE SCALE GENOMIC DNA]</scope>
    <source>
        <strain evidence="2">KCTC 13244</strain>
    </source>
</reference>
<dbReference type="EMBL" id="LTAO01000006">
    <property type="protein sequence ID" value="KYG33576.1"/>
    <property type="molecule type" value="Genomic_DNA"/>
</dbReference>
<dbReference type="RefSeq" id="WP_061947871.1">
    <property type="nucleotide sequence ID" value="NZ_LTAO01000006.1"/>
</dbReference>
<comment type="caution">
    <text evidence="2">The sequence shown here is derived from an EMBL/GenBank/DDBJ whole genome shotgun (WGS) entry which is preliminary data.</text>
</comment>
<dbReference type="Proteomes" id="UP000075806">
    <property type="component" value="Unassembled WGS sequence"/>
</dbReference>
<feature type="region of interest" description="Disordered" evidence="1">
    <location>
        <begin position="1"/>
        <end position="20"/>
    </location>
</feature>
<evidence type="ECO:0000313" key="3">
    <source>
        <dbReference type="Proteomes" id="UP000075806"/>
    </source>
</evidence>
<protein>
    <submittedName>
        <fullName evidence="2">Uncharacterized protein</fullName>
    </submittedName>
</protein>
<sequence length="101" mass="11853">MQQQNNMQQSFEVQSQTQAQPLAYQEPPQVLSVKDSLYISDMLSWNLDAMKKAHFYAEQCQDIEIKQALETAGRMHQKHYDSILSHFQNQQQNQNSTIQQH</sequence>
<dbReference type="AlphaFoldDB" id="A0A162ES20"/>